<evidence type="ECO:0000313" key="10">
    <source>
        <dbReference type="Proteomes" id="UP000323000"/>
    </source>
</evidence>
<dbReference type="InterPro" id="IPR008949">
    <property type="entry name" value="Isoprenoid_synthase_dom_sf"/>
</dbReference>
<keyword evidence="4" id="KW-0460">Magnesium</keyword>
<evidence type="ECO:0000256" key="3">
    <source>
        <dbReference type="ARBA" id="ARBA00022723"/>
    </source>
</evidence>
<accession>A0A5C7GSY2</accession>
<dbReference type="FunFam" id="1.50.10.130:FF:000001">
    <property type="entry name" value="Isoprene synthase, chloroplastic"/>
    <property type="match status" value="1"/>
</dbReference>
<gene>
    <name evidence="9" type="ORF">EZV62_026530</name>
</gene>
<dbReference type="InterPro" id="IPR001906">
    <property type="entry name" value="Terpene_synth_N"/>
</dbReference>
<evidence type="ECO:0000256" key="1">
    <source>
        <dbReference type="ARBA" id="ARBA00001936"/>
    </source>
</evidence>
<evidence type="ECO:0000256" key="2">
    <source>
        <dbReference type="ARBA" id="ARBA00001946"/>
    </source>
</evidence>
<dbReference type="InterPro" id="IPR044814">
    <property type="entry name" value="Terpene_cyclase_plant_C1"/>
</dbReference>
<dbReference type="Pfam" id="PF19086">
    <property type="entry name" value="Terpene_syn_C_2"/>
    <property type="match status" value="1"/>
</dbReference>
<keyword evidence="10" id="KW-1185">Reference proteome</keyword>
<name>A0A5C7GSY2_9ROSI</name>
<dbReference type="SFLD" id="SFLDS00005">
    <property type="entry name" value="Isoprenoid_Synthase_Type_I"/>
    <property type="match status" value="1"/>
</dbReference>
<dbReference type="Proteomes" id="UP000323000">
    <property type="component" value="Chromosome 13"/>
</dbReference>
<dbReference type="SFLD" id="SFLDG01014">
    <property type="entry name" value="Terpene_Cyclase_Like_1_N-term"/>
    <property type="match status" value="1"/>
</dbReference>
<dbReference type="Gene3D" id="1.10.600.10">
    <property type="entry name" value="Farnesyl Diphosphate Synthase"/>
    <property type="match status" value="1"/>
</dbReference>
<keyword evidence="3" id="KW-0479">Metal-binding</keyword>
<reference evidence="10" key="1">
    <citation type="journal article" date="2019" name="Gigascience">
        <title>De novo genome assembly of the endangered Acer yangbiense, a plant species with extremely small populations endemic to Yunnan Province, China.</title>
        <authorList>
            <person name="Yang J."/>
            <person name="Wariss H.M."/>
            <person name="Tao L."/>
            <person name="Zhang R."/>
            <person name="Yun Q."/>
            <person name="Hollingsworth P."/>
            <person name="Dao Z."/>
            <person name="Luo G."/>
            <person name="Guo H."/>
            <person name="Ma Y."/>
            <person name="Sun W."/>
        </authorList>
    </citation>
    <scope>NUCLEOTIDE SEQUENCE [LARGE SCALE GENOMIC DNA]</scope>
    <source>
        <strain evidence="10">cv. Malutang</strain>
    </source>
</reference>
<dbReference type="InterPro" id="IPR008930">
    <property type="entry name" value="Terpenoid_cyclase/PrenylTrfase"/>
</dbReference>
<comment type="cofactor">
    <cofactor evidence="2">
        <name>Mg(2+)</name>
        <dbReference type="ChEBI" id="CHEBI:18420"/>
    </cofactor>
</comment>
<evidence type="ECO:0000256" key="5">
    <source>
        <dbReference type="ARBA" id="ARBA00023211"/>
    </source>
</evidence>
<dbReference type="SUPFAM" id="SSF48239">
    <property type="entry name" value="Terpenoid cyclases/Protein prenyltransferases"/>
    <property type="match status" value="2"/>
</dbReference>
<feature type="domain" description="Terpene synthase N-terminal" evidence="7">
    <location>
        <begin position="63"/>
        <end position="235"/>
    </location>
</feature>
<protein>
    <recommendedName>
        <fullName evidence="11">(+)-delta-cadinene synthase</fullName>
    </recommendedName>
</protein>
<dbReference type="PANTHER" id="PTHR31225">
    <property type="entry name" value="OS04G0344100 PROTEIN-RELATED"/>
    <property type="match status" value="1"/>
</dbReference>
<evidence type="ECO:0000259" key="7">
    <source>
        <dbReference type="Pfam" id="PF01397"/>
    </source>
</evidence>
<comment type="cofactor">
    <cofactor evidence="1">
        <name>Mn(2+)</name>
        <dbReference type="ChEBI" id="CHEBI:29035"/>
    </cofactor>
</comment>
<keyword evidence="5" id="KW-0464">Manganese</keyword>
<dbReference type="Pfam" id="PF03936">
    <property type="entry name" value="Terpene_synth_C"/>
    <property type="match status" value="1"/>
</dbReference>
<dbReference type="InterPro" id="IPR050148">
    <property type="entry name" value="Terpene_synthase-like"/>
</dbReference>
<evidence type="ECO:0000259" key="8">
    <source>
        <dbReference type="Pfam" id="PF03936"/>
    </source>
</evidence>
<dbReference type="GO" id="GO:0000287">
    <property type="term" value="F:magnesium ion binding"/>
    <property type="evidence" value="ECO:0007669"/>
    <property type="project" value="InterPro"/>
</dbReference>
<dbReference type="OrthoDB" id="1936865at2759"/>
<dbReference type="SUPFAM" id="SSF48576">
    <property type="entry name" value="Terpenoid synthases"/>
    <property type="match status" value="1"/>
</dbReference>
<sequence length="702" mass="81995">MASSFIAAIPVSSFTGFQNPRRLVPQRASSRSIRVHKPVQCFSTKLESDQTVVRRSGNYRPTIWDDDYLQSLSSVYTEEVYTKRAELLKEKVRDMIGNVSEPLDQLELIDTLQRLGLAYHFETEIKKTLQNVYNSNDDRWKNENLHATSLEFRLLRQHGYDVLQEVFTSFKDKVGNFMESLSDDVKGMLSLYEASYYGFEGESIMEEAWQFTTKHLKNLENLDLESNLAMEVKHAIELPLHWRDSRFEARWFIDVYERRQDVNHILLEFAKLDFNIVQGFYQQELKELSKWWESYGLEKKLSFARSRLVLSFLWGMGVVFEPRFKYCRGILTKLVAVITVIDDVYDVYGTLPELELFTDAVDRWDIKTMNQLPDYMKICFLAIFNFVNEMTYEILKEKDFDVGMNLKNSWVRLLQAYLLEAKWFHSGQKPTLEEYMKNARTTVAGPIMAVHSYLAAANPVIEKELECLDNPADDEIKRGDVLKAIQCYMLETGASEEVSREQINEMSRLLWKRVNVYRRAETPVSETTIEMMLNLVRISHCIYLRGVDRHATPVSGFSGFGYSRLVLRRASNSGIRMHKQLAVLKIESETVVRRSGNYQPSIWDNDHLQSLRSDYAKETYTRHAENVKEKTRDIMINNASKPLDQLELIDTLQRLGLVYHFNTGIKNTLRNVYNNSTTYDIWKKGNLHATSLEFRLLRQHGY</sequence>
<dbReference type="GO" id="GO:0010333">
    <property type="term" value="F:terpene synthase activity"/>
    <property type="evidence" value="ECO:0007669"/>
    <property type="project" value="InterPro"/>
</dbReference>
<dbReference type="InterPro" id="IPR005630">
    <property type="entry name" value="Terpene_synthase_metal-bd"/>
</dbReference>
<comment type="caution">
    <text evidence="9">The sequence shown here is derived from an EMBL/GenBank/DDBJ whole genome shotgun (WGS) entry which is preliminary data.</text>
</comment>
<evidence type="ECO:0008006" key="11">
    <source>
        <dbReference type="Google" id="ProtNLM"/>
    </source>
</evidence>
<organism evidence="9 10">
    <name type="scientific">Acer yangbiense</name>
    <dbReference type="NCBI Taxonomy" id="1000413"/>
    <lineage>
        <taxon>Eukaryota</taxon>
        <taxon>Viridiplantae</taxon>
        <taxon>Streptophyta</taxon>
        <taxon>Embryophyta</taxon>
        <taxon>Tracheophyta</taxon>
        <taxon>Spermatophyta</taxon>
        <taxon>Magnoliopsida</taxon>
        <taxon>eudicotyledons</taxon>
        <taxon>Gunneridae</taxon>
        <taxon>Pentapetalae</taxon>
        <taxon>rosids</taxon>
        <taxon>malvids</taxon>
        <taxon>Sapindales</taxon>
        <taxon>Sapindaceae</taxon>
        <taxon>Hippocastanoideae</taxon>
        <taxon>Acereae</taxon>
        <taxon>Acer</taxon>
    </lineage>
</organism>
<dbReference type="GO" id="GO:0016102">
    <property type="term" value="P:diterpenoid biosynthetic process"/>
    <property type="evidence" value="ECO:0007669"/>
    <property type="project" value="InterPro"/>
</dbReference>
<feature type="domain" description="Terpene synthase N-terminal" evidence="7">
    <location>
        <begin position="602"/>
        <end position="702"/>
    </location>
</feature>
<evidence type="ECO:0000256" key="4">
    <source>
        <dbReference type="ARBA" id="ARBA00022842"/>
    </source>
</evidence>
<dbReference type="SFLD" id="SFLDG01019">
    <property type="entry name" value="Terpene_Cyclase_Like_1_C_Termi"/>
    <property type="match status" value="1"/>
</dbReference>
<dbReference type="EMBL" id="VAHF01000013">
    <property type="protein sequence ID" value="TXG47236.1"/>
    <property type="molecule type" value="Genomic_DNA"/>
</dbReference>
<evidence type="ECO:0000256" key="6">
    <source>
        <dbReference type="ARBA" id="ARBA00023239"/>
    </source>
</evidence>
<keyword evidence="6" id="KW-0456">Lyase</keyword>
<dbReference type="InterPro" id="IPR036965">
    <property type="entry name" value="Terpene_synth_N_sf"/>
</dbReference>
<evidence type="ECO:0000313" key="9">
    <source>
        <dbReference type="EMBL" id="TXG47236.1"/>
    </source>
</evidence>
<dbReference type="Pfam" id="PF01397">
    <property type="entry name" value="Terpene_synth"/>
    <property type="match status" value="2"/>
</dbReference>
<dbReference type="InterPro" id="IPR034741">
    <property type="entry name" value="Terpene_cyclase-like_1_C"/>
</dbReference>
<dbReference type="PANTHER" id="PTHR31225:SF245">
    <property type="entry name" value="(-)-ALPHA-TERPINEOL SYNTHASE-LIKE"/>
    <property type="match status" value="1"/>
</dbReference>
<dbReference type="CDD" id="cd00684">
    <property type="entry name" value="Terpene_cyclase_plant_C1"/>
    <property type="match status" value="1"/>
</dbReference>
<dbReference type="Gene3D" id="1.50.10.130">
    <property type="entry name" value="Terpene synthase, N-terminal domain"/>
    <property type="match status" value="2"/>
</dbReference>
<dbReference type="AlphaFoldDB" id="A0A5C7GSY2"/>
<feature type="domain" description="Terpene synthase metal-binding" evidence="8">
    <location>
        <begin position="295"/>
        <end position="469"/>
    </location>
</feature>
<proteinExistence type="predicted"/>